<dbReference type="PROSITE" id="PS51192">
    <property type="entry name" value="HELICASE_ATP_BIND_1"/>
    <property type="match status" value="1"/>
</dbReference>
<sequence>NKHQEDAIKYVVEEKKDVFVNLPTGFGKSLIYQALPLVYSCLQSTVEKNIIVVISPVTSLMKDQVMRLISLGITAISLAEITTEKQCNEVKNVEYSVVFGSPELWLGDEKWRKMAMSDCYRKSVRAVAVDEAHVICHWGQSKSQKHAAFREWFSKLQEFRSLIPGCPFIALTATATSDTRAVIFDSLLFENPRTILESPNKENISYVVDYMKKNANLSDYFSWLANELSENGTEATRTIIYCQTIKQCALVYTTIKILLGEKIYEDPMQKDAKRVLLEMLHSCTPTSNKEHILESFQSDRGCVRILVATIAFGMGVDCKQVHRTIHFGPAKNVEAYMQESGRAGRDGKQSIAYLLYQSLQLIHVEKDIKKYIKTKSCRREFLMSFFDVHHSTKDPLHLCCDNCSLECKCDREDCIALCYPMASSTIEPPSSETQRNRTVSPDQTSLLGCELSKFHKRLLVDLWKRDSSGNLKVFSHPTILLGFSDIQISQVIDNCAKLFTLRDICNFVEIWDLSHAHKIYSLLQKVFGDMVGTDLTVVSEDFSSDEEDDLLPEGWNSILVDKEL</sequence>
<evidence type="ECO:0000256" key="9">
    <source>
        <dbReference type="ARBA" id="ARBA00044542"/>
    </source>
</evidence>
<dbReference type="PANTHER" id="PTHR13710">
    <property type="entry name" value="DNA HELICASE RECQ FAMILY MEMBER"/>
    <property type="match status" value="1"/>
</dbReference>
<dbReference type="InterPro" id="IPR011545">
    <property type="entry name" value="DEAD/DEAH_box_helicase_dom"/>
</dbReference>
<keyword evidence="3" id="KW-0067">ATP-binding</keyword>
<accession>A0ABN8P1K8</accession>
<dbReference type="EC" id="5.6.2.4" evidence="8"/>
<evidence type="ECO:0000313" key="12">
    <source>
        <dbReference type="EMBL" id="CAH3129035.1"/>
    </source>
</evidence>
<feature type="non-terminal residue" evidence="12">
    <location>
        <position position="564"/>
    </location>
</feature>
<proteinExistence type="inferred from homology"/>
<dbReference type="EMBL" id="CALNXK010000046">
    <property type="protein sequence ID" value="CAH3129035.1"/>
    <property type="molecule type" value="Genomic_DNA"/>
</dbReference>
<dbReference type="SMART" id="SM00490">
    <property type="entry name" value="HELICc"/>
    <property type="match status" value="1"/>
</dbReference>
<evidence type="ECO:0000256" key="4">
    <source>
        <dbReference type="ARBA" id="ARBA00023125"/>
    </source>
</evidence>
<dbReference type="Pfam" id="PF00270">
    <property type="entry name" value="DEAD"/>
    <property type="match status" value="1"/>
</dbReference>
<dbReference type="SUPFAM" id="SSF52540">
    <property type="entry name" value="P-loop containing nucleoside triphosphate hydrolases"/>
    <property type="match status" value="1"/>
</dbReference>
<dbReference type="SMART" id="SM00487">
    <property type="entry name" value="DEXDc"/>
    <property type="match status" value="1"/>
</dbReference>
<gene>
    <name evidence="12" type="ORF">PLOB_00033906</name>
</gene>
<keyword evidence="13" id="KW-1185">Reference proteome</keyword>
<dbReference type="Proteomes" id="UP001159405">
    <property type="component" value="Unassembled WGS sequence"/>
</dbReference>
<comment type="caution">
    <text evidence="12">The sequence shown here is derived from an EMBL/GenBank/DDBJ whole genome shotgun (WGS) entry which is preliminary data.</text>
</comment>
<protein>
    <recommendedName>
        <fullName evidence="8">DNA 3'-5' helicase</fullName>
        <ecNumber evidence="8">5.6.2.4</ecNumber>
    </recommendedName>
    <alternativeName>
        <fullName evidence="9">DNA 3'-5' helicase BLM</fullName>
    </alternativeName>
</protein>
<evidence type="ECO:0000259" key="10">
    <source>
        <dbReference type="PROSITE" id="PS51192"/>
    </source>
</evidence>
<comment type="similarity">
    <text evidence="1">Belongs to the helicase family. RecQ subfamily.</text>
</comment>
<keyword evidence="2" id="KW-0547">Nucleotide-binding</keyword>
<keyword evidence="5" id="KW-0413">Isomerase</keyword>
<dbReference type="InterPro" id="IPR027417">
    <property type="entry name" value="P-loop_NTPase"/>
</dbReference>
<evidence type="ECO:0000256" key="3">
    <source>
        <dbReference type="ARBA" id="ARBA00022840"/>
    </source>
</evidence>
<evidence type="ECO:0000256" key="2">
    <source>
        <dbReference type="ARBA" id="ARBA00022741"/>
    </source>
</evidence>
<feature type="domain" description="Helicase ATP-binding" evidence="10">
    <location>
        <begin position="9"/>
        <end position="193"/>
    </location>
</feature>
<organism evidence="12 13">
    <name type="scientific">Porites lobata</name>
    <dbReference type="NCBI Taxonomy" id="104759"/>
    <lineage>
        <taxon>Eukaryota</taxon>
        <taxon>Metazoa</taxon>
        <taxon>Cnidaria</taxon>
        <taxon>Anthozoa</taxon>
        <taxon>Hexacorallia</taxon>
        <taxon>Scleractinia</taxon>
        <taxon>Fungiina</taxon>
        <taxon>Poritidae</taxon>
        <taxon>Porites</taxon>
    </lineage>
</organism>
<feature type="domain" description="Helicase C-terminal" evidence="11">
    <location>
        <begin position="216"/>
        <end position="389"/>
    </location>
</feature>
<evidence type="ECO:0000313" key="13">
    <source>
        <dbReference type="Proteomes" id="UP001159405"/>
    </source>
</evidence>
<keyword evidence="4" id="KW-0238">DNA-binding</keyword>
<dbReference type="Pfam" id="PF00271">
    <property type="entry name" value="Helicase_C"/>
    <property type="match status" value="1"/>
</dbReference>
<evidence type="ECO:0000256" key="1">
    <source>
        <dbReference type="ARBA" id="ARBA00005446"/>
    </source>
</evidence>
<reference evidence="12 13" key="1">
    <citation type="submission" date="2022-05" db="EMBL/GenBank/DDBJ databases">
        <authorList>
            <consortium name="Genoscope - CEA"/>
            <person name="William W."/>
        </authorList>
    </citation>
    <scope>NUCLEOTIDE SEQUENCE [LARGE SCALE GENOMIC DNA]</scope>
</reference>
<dbReference type="InterPro" id="IPR001650">
    <property type="entry name" value="Helicase_C-like"/>
</dbReference>
<evidence type="ECO:0000259" key="11">
    <source>
        <dbReference type="PROSITE" id="PS51194"/>
    </source>
</evidence>
<dbReference type="PROSITE" id="PS51194">
    <property type="entry name" value="HELICASE_CTER"/>
    <property type="match status" value="1"/>
</dbReference>
<comment type="catalytic activity">
    <reaction evidence="7">
        <text>Couples ATP hydrolysis with the unwinding of duplex DNA by translocating in the 3'-5' direction.</text>
        <dbReference type="EC" id="5.6.2.4"/>
    </reaction>
</comment>
<dbReference type="InterPro" id="IPR014001">
    <property type="entry name" value="Helicase_ATP-bd"/>
</dbReference>
<evidence type="ECO:0000256" key="7">
    <source>
        <dbReference type="ARBA" id="ARBA00034617"/>
    </source>
</evidence>
<dbReference type="Gene3D" id="3.40.50.300">
    <property type="entry name" value="P-loop containing nucleotide triphosphate hydrolases"/>
    <property type="match status" value="2"/>
</dbReference>
<keyword evidence="6" id="KW-0539">Nucleus</keyword>
<evidence type="ECO:0000256" key="8">
    <source>
        <dbReference type="ARBA" id="ARBA00034808"/>
    </source>
</evidence>
<dbReference type="PANTHER" id="PTHR13710:SF153">
    <property type="entry name" value="RECQ-LIKE DNA HELICASE BLM"/>
    <property type="match status" value="1"/>
</dbReference>
<evidence type="ECO:0000256" key="5">
    <source>
        <dbReference type="ARBA" id="ARBA00023235"/>
    </source>
</evidence>
<feature type="non-terminal residue" evidence="12">
    <location>
        <position position="1"/>
    </location>
</feature>
<evidence type="ECO:0000256" key="6">
    <source>
        <dbReference type="ARBA" id="ARBA00023242"/>
    </source>
</evidence>
<name>A0ABN8P1K8_9CNID</name>